<accession>A0A498PQ19</accession>
<feature type="transmembrane region" description="Helical" evidence="2">
    <location>
        <begin position="408"/>
        <end position="428"/>
    </location>
</feature>
<dbReference type="CDD" id="cd00321">
    <property type="entry name" value="SO_family_Moco"/>
    <property type="match status" value="1"/>
</dbReference>
<dbReference type="InterPro" id="IPR036374">
    <property type="entry name" value="OxRdtase_Mopterin-bd_sf"/>
</dbReference>
<evidence type="ECO:0000256" key="2">
    <source>
        <dbReference type="SAM" id="Phobius"/>
    </source>
</evidence>
<name>A0A498PQ19_9MYCO</name>
<dbReference type="PANTHER" id="PTHR46438:SF11">
    <property type="entry name" value="LIPASE-RELATED"/>
    <property type="match status" value="1"/>
</dbReference>
<dbReference type="PRINTS" id="PR00111">
    <property type="entry name" value="ABHYDROLASE"/>
</dbReference>
<dbReference type="EC" id="3.7.1.17" evidence="5"/>
<dbReference type="AlphaFoldDB" id="A0A498PQ19"/>
<feature type="transmembrane region" description="Helical" evidence="2">
    <location>
        <begin position="367"/>
        <end position="387"/>
    </location>
</feature>
<feature type="domain" description="Oxidoreductase molybdopterin-binding" evidence="3">
    <location>
        <begin position="565"/>
        <end position="699"/>
    </location>
</feature>
<feature type="transmembrane region" description="Helical" evidence="2">
    <location>
        <begin position="507"/>
        <end position="531"/>
    </location>
</feature>
<dbReference type="Pfam" id="PF12697">
    <property type="entry name" value="Abhydrolase_6"/>
    <property type="match status" value="1"/>
</dbReference>
<proteinExistence type="predicted"/>
<dbReference type="PANTHER" id="PTHR46438">
    <property type="entry name" value="ALPHA/BETA-HYDROLASES SUPERFAMILY PROTEIN"/>
    <property type="match status" value="1"/>
</dbReference>
<dbReference type="EMBL" id="UPHP01000013">
    <property type="protein sequence ID" value="VBA34090.1"/>
    <property type="molecule type" value="Genomic_DNA"/>
</dbReference>
<feature type="domain" description="AB hydrolase-1" evidence="4">
    <location>
        <begin position="12"/>
        <end position="250"/>
    </location>
</feature>
<evidence type="ECO:0000313" key="6">
    <source>
        <dbReference type="Proteomes" id="UP000273307"/>
    </source>
</evidence>
<keyword evidence="6" id="KW-1185">Reference proteome</keyword>
<feature type="transmembrane region" description="Helical" evidence="2">
    <location>
        <begin position="440"/>
        <end position="459"/>
    </location>
</feature>
<protein>
    <submittedName>
        <fullName evidence="5">4,5:9,10-diseco-3-hydroxy-5,9, 17-trioxoandrosta-1(10),2-diene-4-oate hydrolase</fullName>
        <ecNumber evidence="5">3.7.1.17</ecNumber>
    </submittedName>
</protein>
<sequence length="702" mass="76047">MKFVRAGSGRPLLLVHGISNLHNWDPILPGLARERDVIAVDLPGFGDSEPMVGEVSIATLTDAVETFIAEQNLGDVDVVGSSMGARMSLELARRGHAGNIVALNPGGFWSDAQVRVFGITVGASIALVRRIQPLLPGLTRTKLGRTALLMQFSARPWRLDPQLVLQELRGFSHAPDLDAALDALVHGPKQQGAPAGSLAGSVVIGWGRHDRVTAPSQAARAQRLFPDASMHWFDKCGHFPHWDQPEETIRLILDATAAPAGNAMRFRAASSLHQRSRRARNEHTRHADDGFPARLWRSPLRGPWLTSVFALVLLVGLPIVILTGLLSYIAYGPQFGQALPVDVGWLKLPTFDWPTRPVWLYRLSQGLHVGLGLVLIPVVLAKLWSVIPRLFVWPPSRSIAQVVERLSIAMLVGGILFEIVTGVLYIQYDYVYGFSFFPAHYYGAWVFIAGFLMHITVKLPRMLTGLRSMSLRKVLRTNRSDTRPEEPDADGLVAADPAPPTMSRRGALGLVGGGVLLTALVTVGQTIGGLARHLPLMLPPGDKTGPGPNDFRINKTAQGVGVEPAATGDSWRLTLRGGPTPVVLRREDLMALAQHRARLPIACVQGWSTVQSWSGVRLAELATLAGVSRPRSALVSSLGRKGYFNRATLQANAIGHPDAMLALRVNGADLSLDHGYPARVIVPALPGVHNTKWVTAIDFEAG</sequence>
<evidence type="ECO:0000259" key="3">
    <source>
        <dbReference type="Pfam" id="PF00174"/>
    </source>
</evidence>
<dbReference type="Pfam" id="PF00174">
    <property type="entry name" value="Oxidored_molyb"/>
    <property type="match status" value="1"/>
</dbReference>
<dbReference type="Gene3D" id="3.90.420.10">
    <property type="entry name" value="Oxidoreductase, molybdopterin-binding domain"/>
    <property type="match status" value="1"/>
</dbReference>
<keyword evidence="5" id="KW-0378">Hydrolase</keyword>
<dbReference type="InterPro" id="IPR000073">
    <property type="entry name" value="AB_hydrolase_1"/>
</dbReference>
<evidence type="ECO:0000259" key="4">
    <source>
        <dbReference type="Pfam" id="PF12697"/>
    </source>
</evidence>
<evidence type="ECO:0000313" key="5">
    <source>
        <dbReference type="EMBL" id="VBA34090.1"/>
    </source>
</evidence>
<dbReference type="SUPFAM" id="SSF53474">
    <property type="entry name" value="alpha/beta-Hydrolases"/>
    <property type="match status" value="1"/>
</dbReference>
<reference evidence="5 6" key="1">
    <citation type="submission" date="2018-09" db="EMBL/GenBank/DDBJ databases">
        <authorList>
            <person name="Tagini F."/>
        </authorList>
    </citation>
    <scope>NUCLEOTIDE SEQUENCE [LARGE SCALE GENOMIC DNA]</scope>
    <source>
        <strain evidence="5 6">MK136</strain>
    </source>
</reference>
<organism evidence="5 6">
    <name type="scientific">Mycobacterium attenuatum</name>
    <dbReference type="NCBI Taxonomy" id="2341086"/>
    <lineage>
        <taxon>Bacteria</taxon>
        <taxon>Bacillati</taxon>
        <taxon>Actinomycetota</taxon>
        <taxon>Actinomycetes</taxon>
        <taxon>Mycobacteriales</taxon>
        <taxon>Mycobacteriaceae</taxon>
        <taxon>Mycobacterium</taxon>
    </lineage>
</organism>
<dbReference type="InterPro" id="IPR000572">
    <property type="entry name" value="OxRdtase_Mopterin-bd_dom"/>
</dbReference>
<gene>
    <name evidence="5" type="primary">hsaD_3</name>
    <name evidence="5" type="ORF">LAUMK136_00585</name>
</gene>
<feature type="region of interest" description="Disordered" evidence="1">
    <location>
        <begin position="477"/>
        <end position="496"/>
    </location>
</feature>
<dbReference type="Gene3D" id="3.40.50.1820">
    <property type="entry name" value="alpha/beta hydrolase"/>
    <property type="match status" value="1"/>
</dbReference>
<dbReference type="GO" id="GO:0102296">
    <property type="term" value="F:4,5-9,10-diseco-3-hydroxy-5,9,17-trioxoandrosta-1(10),2-diene-4-oate hydrolase activity"/>
    <property type="evidence" value="ECO:0007669"/>
    <property type="project" value="UniProtKB-EC"/>
</dbReference>
<keyword evidence="2" id="KW-1133">Transmembrane helix</keyword>
<dbReference type="InterPro" id="IPR029058">
    <property type="entry name" value="AB_hydrolase_fold"/>
</dbReference>
<keyword evidence="2" id="KW-0812">Transmembrane</keyword>
<dbReference type="SUPFAM" id="SSF56524">
    <property type="entry name" value="Oxidoreductase molybdopterin-binding domain"/>
    <property type="match status" value="1"/>
</dbReference>
<feature type="transmembrane region" description="Helical" evidence="2">
    <location>
        <begin position="304"/>
        <end position="331"/>
    </location>
</feature>
<evidence type="ECO:0000256" key="1">
    <source>
        <dbReference type="SAM" id="MobiDB-lite"/>
    </source>
</evidence>
<keyword evidence="2" id="KW-0472">Membrane</keyword>
<dbReference type="Proteomes" id="UP000273307">
    <property type="component" value="Unassembled WGS sequence"/>
</dbReference>